<protein>
    <submittedName>
        <fullName evidence="1">Uncharacterized protein</fullName>
    </submittedName>
</protein>
<evidence type="ECO:0000313" key="2">
    <source>
        <dbReference type="Proteomes" id="UP000054217"/>
    </source>
</evidence>
<name>A0A0C3JXW0_PISTI</name>
<keyword evidence="2" id="KW-1185">Reference proteome</keyword>
<dbReference type="OrthoDB" id="2660897at2759"/>
<dbReference type="InParanoid" id="A0A0C3JXW0"/>
<dbReference type="Proteomes" id="UP000054217">
    <property type="component" value="Unassembled WGS sequence"/>
</dbReference>
<proteinExistence type="predicted"/>
<evidence type="ECO:0000313" key="1">
    <source>
        <dbReference type="EMBL" id="KIO13973.1"/>
    </source>
</evidence>
<dbReference type="AlphaFoldDB" id="A0A0C3JXW0"/>
<gene>
    <name evidence="1" type="ORF">M404DRAFT_18225</name>
</gene>
<dbReference type="HOGENOM" id="CLU_1054115_0_0_1"/>
<reference evidence="2" key="2">
    <citation type="submission" date="2015-01" db="EMBL/GenBank/DDBJ databases">
        <title>Evolutionary Origins and Diversification of the Mycorrhizal Mutualists.</title>
        <authorList>
            <consortium name="DOE Joint Genome Institute"/>
            <consortium name="Mycorrhizal Genomics Consortium"/>
            <person name="Kohler A."/>
            <person name="Kuo A."/>
            <person name="Nagy L.G."/>
            <person name="Floudas D."/>
            <person name="Copeland A."/>
            <person name="Barry K.W."/>
            <person name="Cichocki N."/>
            <person name="Veneault-Fourrey C."/>
            <person name="LaButti K."/>
            <person name="Lindquist E.A."/>
            <person name="Lipzen A."/>
            <person name="Lundell T."/>
            <person name="Morin E."/>
            <person name="Murat C."/>
            <person name="Riley R."/>
            <person name="Ohm R."/>
            <person name="Sun H."/>
            <person name="Tunlid A."/>
            <person name="Henrissat B."/>
            <person name="Grigoriev I.V."/>
            <person name="Hibbett D.S."/>
            <person name="Martin F."/>
        </authorList>
    </citation>
    <scope>NUCLEOTIDE SEQUENCE [LARGE SCALE GENOMIC DNA]</scope>
    <source>
        <strain evidence="2">Marx 270</strain>
    </source>
</reference>
<sequence>MVEISSSPPHRRPMYENSQTIKSWVEAVYYAGDSETTSDVSDGPDTMTFVHPAFRKIGHLSACDSDLGIPVCLDGPSWLSDLHLTSYDDSDDSGTTSAFSDESAQYIRISSDSPWYRLPESRPEPTPSPEFDTRTFPNCCSAGVQQAIAQQELLLAIFHAELQRMIPRDGKSEYNPDWLDDVDPEVVLSPMEVYEDLCWRSAVSDKYAARQLTKPLADVPIGFGDVHVAF</sequence>
<accession>A0A0C3JXW0</accession>
<reference evidence="1 2" key="1">
    <citation type="submission" date="2014-04" db="EMBL/GenBank/DDBJ databases">
        <authorList>
            <consortium name="DOE Joint Genome Institute"/>
            <person name="Kuo A."/>
            <person name="Kohler A."/>
            <person name="Costa M.D."/>
            <person name="Nagy L.G."/>
            <person name="Floudas D."/>
            <person name="Copeland A."/>
            <person name="Barry K.W."/>
            <person name="Cichocki N."/>
            <person name="Veneault-Fourrey C."/>
            <person name="LaButti K."/>
            <person name="Lindquist E.A."/>
            <person name="Lipzen A."/>
            <person name="Lundell T."/>
            <person name="Morin E."/>
            <person name="Murat C."/>
            <person name="Sun H."/>
            <person name="Tunlid A."/>
            <person name="Henrissat B."/>
            <person name="Grigoriev I.V."/>
            <person name="Hibbett D.S."/>
            <person name="Martin F."/>
            <person name="Nordberg H.P."/>
            <person name="Cantor M.N."/>
            <person name="Hua S.X."/>
        </authorList>
    </citation>
    <scope>NUCLEOTIDE SEQUENCE [LARGE SCALE GENOMIC DNA]</scope>
    <source>
        <strain evidence="1 2">Marx 270</strain>
    </source>
</reference>
<dbReference type="EMBL" id="KN831945">
    <property type="protein sequence ID" value="KIO13973.1"/>
    <property type="molecule type" value="Genomic_DNA"/>
</dbReference>
<organism evidence="1 2">
    <name type="scientific">Pisolithus tinctorius Marx 270</name>
    <dbReference type="NCBI Taxonomy" id="870435"/>
    <lineage>
        <taxon>Eukaryota</taxon>
        <taxon>Fungi</taxon>
        <taxon>Dikarya</taxon>
        <taxon>Basidiomycota</taxon>
        <taxon>Agaricomycotina</taxon>
        <taxon>Agaricomycetes</taxon>
        <taxon>Agaricomycetidae</taxon>
        <taxon>Boletales</taxon>
        <taxon>Sclerodermatineae</taxon>
        <taxon>Pisolithaceae</taxon>
        <taxon>Pisolithus</taxon>
    </lineage>
</organism>